<evidence type="ECO:0000256" key="3">
    <source>
        <dbReference type="PROSITE-ProRule" id="PRU00023"/>
    </source>
</evidence>
<dbReference type="STRING" id="543877.AM2010_1836"/>
<dbReference type="Gene3D" id="1.25.40.20">
    <property type="entry name" value="Ankyrin repeat-containing domain"/>
    <property type="match status" value="1"/>
</dbReference>
<dbReference type="PROSITE" id="PS50297">
    <property type="entry name" value="ANK_REP_REGION"/>
    <property type="match status" value="3"/>
</dbReference>
<protein>
    <submittedName>
        <fullName evidence="6">Ankyrin</fullName>
    </submittedName>
</protein>
<evidence type="ECO:0000256" key="5">
    <source>
        <dbReference type="SAM" id="SignalP"/>
    </source>
</evidence>
<dbReference type="EMBL" id="CP011805">
    <property type="protein sequence ID" value="AKM07899.1"/>
    <property type="molecule type" value="Genomic_DNA"/>
</dbReference>
<dbReference type="Proteomes" id="UP000037643">
    <property type="component" value="Chromosome"/>
</dbReference>
<feature type="region of interest" description="Disordered" evidence="4">
    <location>
        <begin position="156"/>
        <end position="181"/>
    </location>
</feature>
<proteinExistence type="predicted"/>
<evidence type="ECO:0000313" key="6">
    <source>
        <dbReference type="EMBL" id="AKM07899.1"/>
    </source>
</evidence>
<sequence precursor="true">MVRAISRKAIAITGLAAALLMAPASAQLMSEGYEFLKAVRDRDGAAVTEALSQPGSVIVNARDISNGESALHIVAERRDAVWIRFLTQKGANPNVRDKRGNTPLSIAVSLGFVEGAEELIEAGARIEETNATGETPLIAAIHRRDTAMVDMLLEHGASPDRTDNSGRSARDYAGLPGSDPRIAKAIADADAKREGGNGPAYGPRF</sequence>
<name>A0A0G3XBB3_9SPHN</name>
<accession>A0A0G3XBB3</accession>
<dbReference type="AlphaFoldDB" id="A0A0G3XBB3"/>
<dbReference type="SUPFAM" id="SSF48403">
    <property type="entry name" value="Ankyrin repeat"/>
    <property type="match status" value="1"/>
</dbReference>
<organism evidence="6 7">
    <name type="scientific">Pelagerythrobacter marensis</name>
    <dbReference type="NCBI Taxonomy" id="543877"/>
    <lineage>
        <taxon>Bacteria</taxon>
        <taxon>Pseudomonadati</taxon>
        <taxon>Pseudomonadota</taxon>
        <taxon>Alphaproteobacteria</taxon>
        <taxon>Sphingomonadales</taxon>
        <taxon>Erythrobacteraceae</taxon>
        <taxon>Pelagerythrobacter</taxon>
    </lineage>
</organism>
<dbReference type="Pfam" id="PF00023">
    <property type="entry name" value="Ank"/>
    <property type="match status" value="1"/>
</dbReference>
<dbReference type="SMART" id="SM00248">
    <property type="entry name" value="ANK"/>
    <property type="match status" value="3"/>
</dbReference>
<feature type="chain" id="PRO_5002561687" evidence="5">
    <location>
        <begin position="27"/>
        <end position="205"/>
    </location>
</feature>
<dbReference type="KEGG" id="amx:AM2010_1836"/>
<keyword evidence="5" id="KW-0732">Signal</keyword>
<reference evidence="6 7" key="1">
    <citation type="submission" date="2015-06" db="EMBL/GenBank/DDBJ databases">
        <authorList>
            <person name="Kim K.M."/>
        </authorList>
    </citation>
    <scope>NUCLEOTIDE SEQUENCE [LARGE SCALE GENOMIC DNA]</scope>
    <source>
        <strain evidence="6 7">KCTC 22370</strain>
    </source>
</reference>
<feature type="repeat" description="ANK" evidence="3">
    <location>
        <begin position="132"/>
        <end position="164"/>
    </location>
</feature>
<feature type="repeat" description="ANK" evidence="3">
    <location>
        <begin position="99"/>
        <end position="131"/>
    </location>
</feature>
<evidence type="ECO:0000256" key="4">
    <source>
        <dbReference type="SAM" id="MobiDB-lite"/>
    </source>
</evidence>
<evidence type="ECO:0000256" key="2">
    <source>
        <dbReference type="ARBA" id="ARBA00023043"/>
    </source>
</evidence>
<dbReference type="PROSITE" id="PS50088">
    <property type="entry name" value="ANK_REPEAT"/>
    <property type="match status" value="3"/>
</dbReference>
<keyword evidence="1" id="KW-0677">Repeat</keyword>
<feature type="compositionally biased region" description="Basic and acidic residues" evidence="4">
    <location>
        <begin position="157"/>
        <end position="170"/>
    </location>
</feature>
<evidence type="ECO:0000313" key="7">
    <source>
        <dbReference type="Proteomes" id="UP000037643"/>
    </source>
</evidence>
<keyword evidence="2 3" id="KW-0040">ANK repeat</keyword>
<dbReference type="PANTHER" id="PTHR24171">
    <property type="entry name" value="ANKYRIN REPEAT DOMAIN-CONTAINING PROTEIN 39-RELATED"/>
    <property type="match status" value="1"/>
</dbReference>
<feature type="repeat" description="ANK" evidence="3">
    <location>
        <begin position="66"/>
        <end position="98"/>
    </location>
</feature>
<dbReference type="InterPro" id="IPR036770">
    <property type="entry name" value="Ankyrin_rpt-contain_sf"/>
</dbReference>
<keyword evidence="7" id="KW-1185">Reference proteome</keyword>
<feature type="signal peptide" evidence="5">
    <location>
        <begin position="1"/>
        <end position="26"/>
    </location>
</feature>
<gene>
    <name evidence="6" type="ORF">AM2010_1836</name>
</gene>
<dbReference type="Pfam" id="PF12796">
    <property type="entry name" value="Ank_2"/>
    <property type="match status" value="1"/>
</dbReference>
<evidence type="ECO:0000256" key="1">
    <source>
        <dbReference type="ARBA" id="ARBA00022737"/>
    </source>
</evidence>
<dbReference type="PATRIC" id="fig|543877.4.peg.1862"/>
<dbReference type="InterPro" id="IPR002110">
    <property type="entry name" value="Ankyrin_rpt"/>
</dbReference>